<comment type="similarity">
    <text evidence="1">Belongs to the UDP-glycosyltransferase family.</text>
</comment>
<dbReference type="PANTHER" id="PTHR11926">
    <property type="entry name" value="GLUCOSYL/GLUCURONOSYL TRANSFERASES"/>
    <property type="match status" value="1"/>
</dbReference>
<dbReference type="FunFam" id="3.40.50.2000:FF:000060">
    <property type="entry name" value="Glycosyltransferase"/>
    <property type="match status" value="1"/>
</dbReference>
<dbReference type="PANTHER" id="PTHR11926:SF1530">
    <property type="entry name" value="EF-HAND DOMAIN-CONTAINING PROTEIN"/>
    <property type="match status" value="1"/>
</dbReference>
<comment type="caution">
    <text evidence="4">The sequence shown here is derived from an EMBL/GenBank/DDBJ whole genome shotgun (WGS) entry which is preliminary data.</text>
</comment>
<feature type="domain" description="Glycosyltransferase N-terminal" evidence="3">
    <location>
        <begin position="10"/>
        <end position="50"/>
    </location>
</feature>
<evidence type="ECO:0000313" key="5">
    <source>
        <dbReference type="Proteomes" id="UP001603857"/>
    </source>
</evidence>
<dbReference type="AlphaFoldDB" id="A0ABD1M264"/>
<evidence type="ECO:0000259" key="3">
    <source>
        <dbReference type="Pfam" id="PF26168"/>
    </source>
</evidence>
<dbReference type="Proteomes" id="UP001603857">
    <property type="component" value="Unassembled WGS sequence"/>
</dbReference>
<organism evidence="4 5">
    <name type="scientific">Flemingia macrophylla</name>
    <dbReference type="NCBI Taxonomy" id="520843"/>
    <lineage>
        <taxon>Eukaryota</taxon>
        <taxon>Viridiplantae</taxon>
        <taxon>Streptophyta</taxon>
        <taxon>Embryophyta</taxon>
        <taxon>Tracheophyta</taxon>
        <taxon>Spermatophyta</taxon>
        <taxon>Magnoliopsida</taxon>
        <taxon>eudicotyledons</taxon>
        <taxon>Gunneridae</taxon>
        <taxon>Pentapetalae</taxon>
        <taxon>rosids</taxon>
        <taxon>fabids</taxon>
        <taxon>Fabales</taxon>
        <taxon>Fabaceae</taxon>
        <taxon>Papilionoideae</taxon>
        <taxon>50 kb inversion clade</taxon>
        <taxon>NPAAA clade</taxon>
        <taxon>indigoferoid/millettioid clade</taxon>
        <taxon>Phaseoleae</taxon>
        <taxon>Flemingia</taxon>
    </lineage>
</organism>
<dbReference type="EMBL" id="JBGMDY010000006">
    <property type="protein sequence ID" value="KAL2329884.1"/>
    <property type="molecule type" value="Genomic_DNA"/>
</dbReference>
<dbReference type="Pfam" id="PF00201">
    <property type="entry name" value="UDPGT"/>
    <property type="match status" value="1"/>
</dbReference>
<dbReference type="InterPro" id="IPR002213">
    <property type="entry name" value="UDP_glucos_trans"/>
</dbReference>
<evidence type="ECO:0000313" key="4">
    <source>
        <dbReference type="EMBL" id="KAL2329884.1"/>
    </source>
</evidence>
<dbReference type="GO" id="GO:0008194">
    <property type="term" value="F:UDP-glycosyltransferase activity"/>
    <property type="evidence" value="ECO:0007669"/>
    <property type="project" value="UniProtKB-ARBA"/>
</dbReference>
<dbReference type="InterPro" id="IPR058980">
    <property type="entry name" value="Glyco_transf_N"/>
</dbReference>
<evidence type="ECO:0000256" key="1">
    <source>
        <dbReference type="ARBA" id="ARBA00009995"/>
    </source>
</evidence>
<dbReference type="Pfam" id="PF26168">
    <property type="entry name" value="Glyco_transf_N"/>
    <property type="match status" value="1"/>
</dbReference>
<dbReference type="SUPFAM" id="SSF53756">
    <property type="entry name" value="UDP-Glycosyltransferase/glycogen phosphorylase"/>
    <property type="match status" value="1"/>
</dbReference>
<gene>
    <name evidence="4" type="ORF">Fmac_017465</name>
</gene>
<dbReference type="FunFam" id="3.40.50.2000:FF:000133">
    <property type="entry name" value="UDP-glycosyltransferase 83A1"/>
    <property type="match status" value="1"/>
</dbReference>
<proteinExistence type="inferred from homology"/>
<protein>
    <recommendedName>
        <fullName evidence="3">Glycosyltransferase N-terminal domain-containing protein</fullName>
    </recommendedName>
</protein>
<keyword evidence="2" id="KW-0808">Transferase</keyword>
<name>A0ABD1M264_9FABA</name>
<dbReference type="CDD" id="cd03784">
    <property type="entry name" value="GT1_Gtf-like"/>
    <property type="match status" value="1"/>
</dbReference>
<keyword evidence="5" id="KW-1185">Reference proteome</keyword>
<evidence type="ECO:0000256" key="2">
    <source>
        <dbReference type="ARBA" id="ARBA00022679"/>
    </source>
</evidence>
<sequence length="453" mass="50881">MQMGIPHFLCIPFPVQGHVNPLMQFSLLLAKHGCKVTFMHTEFSLKRANSAAGANNFEGSLMKVVTLPDGLDPEDDRSDVFKVLWSIKNTMPARLPKLIEDVNALDVDNQITCVIVTWNMGWALEVGHKLGIKVANLFPASATSLVSIFRIPQLIHDGIIDSQGDFDFDARLPTKNQQIQLSPGMPMIDTHNFPWGGFNKTIFDHLVQELQTSELGEWWLCNTIYDFEPAAFSISPKFLPIGPLMETNSNQSSFWQEDTTCLEWLDQQSPQSVVYVSFGSLAVMDPNQFKELALGLDLIDKPFIWVVRPSNDDKKKNANAYPHEFDGSKGKIVGWAPQKKILNHSAIACFISHCGWNSTVEGVCAGIPFLCWPCAKDQYLNKSYICDVWKIGIGLEKDENGIISKEEIKKKVDQLVGDEDIKARSLKWKEMAINNIEGGQSSKNLKFFIDWAK</sequence>
<dbReference type="Gene3D" id="3.40.50.2000">
    <property type="entry name" value="Glycogen Phosphorylase B"/>
    <property type="match status" value="2"/>
</dbReference>
<reference evidence="4 5" key="1">
    <citation type="submission" date="2024-08" db="EMBL/GenBank/DDBJ databases">
        <title>Insights into the chromosomal genome structure of Flemingia macrophylla.</title>
        <authorList>
            <person name="Ding Y."/>
            <person name="Zhao Y."/>
            <person name="Bi W."/>
            <person name="Wu M."/>
            <person name="Zhao G."/>
            <person name="Gong Y."/>
            <person name="Li W."/>
            <person name="Zhang P."/>
        </authorList>
    </citation>
    <scope>NUCLEOTIDE SEQUENCE [LARGE SCALE GENOMIC DNA]</scope>
    <source>
        <strain evidence="4">DYQJB</strain>
        <tissue evidence="4">Leaf</tissue>
    </source>
</reference>
<accession>A0ABD1M264</accession>